<accession>F0WQ21</accession>
<sequence>MRGVEPHEIEKEHSFWYGSKDGLSRSFLSSSRVFSHRRKIRSRPGKMSFMSELEHASSSLTHRLRRHKTETTIDEDDLSGYHILRICLHSVEGLKERHKSSRKNAFFCKAYLSKSAMDRGSRVSLRRMLSSDNNEYSGFTHTKRASEGSPSIIPVRLVQTHVQTYQHGRITWNEHFQIPVLDPQIDILCIRVKSANAISSPTIATCSIPITNLLLNQTLDQWFNLMNGLKDAGRIRLNIRFLSPRKSSSTTMAPKDFSSSLNFNTALLYEPFDPSKEQFKALRKSDLQTQLNKVYPETTELSKSAFYQREIVESAHIAIWEDDVVPRPSTQNVEECVSPSIQSLSFRETYSAILHRISYNVLFEDDEQSGDDISDIDSGRQDNVLMEEDDDEDTDITWIYAAQSSFLRNISSQGRKHSEKMVSDYSHFPILEDMYPDVKEVDFCNY</sequence>
<dbReference type="HOGENOM" id="CLU_614545_0_0_1"/>
<dbReference type="Gene3D" id="2.60.40.150">
    <property type="entry name" value="C2 domain"/>
    <property type="match status" value="1"/>
</dbReference>
<dbReference type="PROSITE" id="PS50004">
    <property type="entry name" value="C2"/>
    <property type="match status" value="1"/>
</dbReference>
<reference evidence="2" key="1">
    <citation type="journal article" date="2011" name="PLoS Biol.">
        <title>Gene gain and loss during evolution of obligate parasitism in the white rust pathogen of Arabidopsis thaliana.</title>
        <authorList>
            <person name="Kemen E."/>
            <person name="Gardiner A."/>
            <person name="Schultz-Larsen T."/>
            <person name="Kemen A.C."/>
            <person name="Balmuth A.L."/>
            <person name="Robert-Seilaniantz A."/>
            <person name="Bailey K."/>
            <person name="Holub E."/>
            <person name="Studholme D.J."/>
            <person name="Maclean D."/>
            <person name="Jones J.D."/>
        </authorList>
    </citation>
    <scope>NUCLEOTIDE SEQUENCE</scope>
</reference>
<dbReference type="InterPro" id="IPR000008">
    <property type="entry name" value="C2_dom"/>
</dbReference>
<proteinExistence type="predicted"/>
<reference evidence="2" key="2">
    <citation type="submission" date="2011-02" db="EMBL/GenBank/DDBJ databases">
        <authorList>
            <person name="MacLean D."/>
        </authorList>
    </citation>
    <scope>NUCLEOTIDE SEQUENCE</scope>
</reference>
<dbReference type="SUPFAM" id="SSF49562">
    <property type="entry name" value="C2 domain (Calcium/lipid-binding domain, CaLB)"/>
    <property type="match status" value="1"/>
</dbReference>
<dbReference type="AlphaFoldDB" id="F0WQ21"/>
<dbReference type="EMBL" id="FR824238">
    <property type="protein sequence ID" value="CCA23426.1"/>
    <property type="molecule type" value="Genomic_DNA"/>
</dbReference>
<evidence type="ECO:0000313" key="2">
    <source>
        <dbReference type="EMBL" id="CCA23426.1"/>
    </source>
</evidence>
<dbReference type="SMART" id="SM00239">
    <property type="entry name" value="C2"/>
    <property type="match status" value="1"/>
</dbReference>
<dbReference type="CDD" id="cd00030">
    <property type="entry name" value="C2"/>
    <property type="match status" value="1"/>
</dbReference>
<organism evidence="2">
    <name type="scientific">Albugo laibachii Nc14</name>
    <dbReference type="NCBI Taxonomy" id="890382"/>
    <lineage>
        <taxon>Eukaryota</taxon>
        <taxon>Sar</taxon>
        <taxon>Stramenopiles</taxon>
        <taxon>Oomycota</taxon>
        <taxon>Peronosporomycetes</taxon>
        <taxon>Albuginales</taxon>
        <taxon>Albuginaceae</taxon>
        <taxon>Albugo</taxon>
    </lineage>
</organism>
<gene>
    <name evidence="2" type="primary">AlNc14C193G8503</name>
    <name evidence="2" type="ORF">ALNC14_095700</name>
</gene>
<feature type="domain" description="C2" evidence="1">
    <location>
        <begin position="65"/>
        <end position="223"/>
    </location>
</feature>
<name>F0WQ21_9STRA</name>
<dbReference type="Pfam" id="PF00168">
    <property type="entry name" value="C2"/>
    <property type="match status" value="1"/>
</dbReference>
<protein>
    <submittedName>
        <fullName evidence="2">Uncharacterized protein AlNc14C193G8503</fullName>
    </submittedName>
</protein>
<evidence type="ECO:0000259" key="1">
    <source>
        <dbReference type="PROSITE" id="PS50004"/>
    </source>
</evidence>
<dbReference type="InterPro" id="IPR035892">
    <property type="entry name" value="C2_domain_sf"/>
</dbReference>